<feature type="binding site" evidence="4">
    <location>
        <position position="82"/>
    </location>
    <ligand>
        <name>FMN</name>
        <dbReference type="ChEBI" id="CHEBI:58210"/>
    </ligand>
</feature>
<proteinExistence type="predicted"/>
<dbReference type="Proteomes" id="UP000254677">
    <property type="component" value="Unassembled WGS sequence"/>
</dbReference>
<dbReference type="PANTHER" id="PTHR10851:SF0">
    <property type="entry name" value="PYRIDOXINE-5'-PHOSPHATE OXIDASE"/>
    <property type="match status" value="1"/>
</dbReference>
<dbReference type="InterPro" id="IPR000659">
    <property type="entry name" value="Pyridox_Oxase"/>
</dbReference>
<gene>
    <name evidence="6" type="primary">pdxH_4</name>
    <name evidence="6" type="ORF">NCTC13292_03190</name>
</gene>
<evidence type="ECO:0000313" key="7">
    <source>
        <dbReference type="Proteomes" id="UP000254677"/>
    </source>
</evidence>
<dbReference type="PIRSF" id="PIRSF000190">
    <property type="entry name" value="Pyd_amn-ph_oxd"/>
    <property type="match status" value="1"/>
</dbReference>
<dbReference type="Pfam" id="PF01243">
    <property type="entry name" value="PNPOx_N"/>
    <property type="match status" value="1"/>
</dbReference>
<feature type="binding site" evidence="4">
    <location>
        <begin position="53"/>
        <end position="54"/>
    </location>
    <ligand>
        <name>FMN</name>
        <dbReference type="ChEBI" id="CHEBI:58210"/>
    </ligand>
</feature>
<sequence length="191" mass="22156">MPFNMLEEWLNKEKERGIEDPYCAVLSTCSSLGDPHSRVVAIREIETESLLFFTQQKTRKVAELLNNSKSCLNFLFAMQSRQVILEGTAIPISQRENESFWSTLPRERQLRFSAYAPTSGLVIKDLNQLETKKKELSEQFAGLPIPMSEYYFGFRFIPKTWIFYTVGSISFSEVIRYTKVEDSWKTELISP</sequence>
<evidence type="ECO:0000256" key="1">
    <source>
        <dbReference type="ARBA" id="ARBA00022630"/>
    </source>
</evidence>
<keyword evidence="3 6" id="KW-0560">Oxidoreductase</keyword>
<dbReference type="GO" id="GO:0004733">
    <property type="term" value="F:pyridoxamine phosphate oxidase activity"/>
    <property type="evidence" value="ECO:0007669"/>
    <property type="project" value="UniProtKB-EC"/>
</dbReference>
<feature type="binding site" evidence="4">
    <location>
        <position position="60"/>
    </location>
    <ligand>
        <name>FMN</name>
        <dbReference type="ChEBI" id="CHEBI:58210"/>
    </ligand>
</feature>
<dbReference type="AlphaFoldDB" id="A0A378KK62"/>
<protein>
    <submittedName>
        <fullName evidence="6">Pyridoxamine 5'-phosphate oxidase (PNP/PMP oxidase) (PNPOx)</fullName>
        <ecNumber evidence="6">1.4.3.5</ecNumber>
    </submittedName>
</protein>
<dbReference type="GO" id="GO:0010181">
    <property type="term" value="F:FMN binding"/>
    <property type="evidence" value="ECO:0007669"/>
    <property type="project" value="InterPro"/>
</dbReference>
<reference evidence="6 7" key="1">
    <citation type="submission" date="2018-06" db="EMBL/GenBank/DDBJ databases">
        <authorList>
            <consortium name="Pathogen Informatics"/>
            <person name="Doyle S."/>
        </authorList>
    </citation>
    <scope>NUCLEOTIDE SEQUENCE [LARGE SCALE GENOMIC DNA]</scope>
    <source>
        <strain evidence="6 7">NCTC13292</strain>
    </source>
</reference>
<dbReference type="Gene3D" id="2.30.110.10">
    <property type="entry name" value="Electron Transport, Fmn-binding Protein, Chain A"/>
    <property type="match status" value="1"/>
</dbReference>
<keyword evidence="1" id="KW-0285">Flavoprotein</keyword>
<dbReference type="SUPFAM" id="SSF50475">
    <property type="entry name" value="FMN-binding split barrel"/>
    <property type="match status" value="1"/>
</dbReference>
<evidence type="ECO:0000313" key="6">
    <source>
        <dbReference type="EMBL" id="STX83975.1"/>
    </source>
</evidence>
<dbReference type="PANTHER" id="PTHR10851">
    <property type="entry name" value="PYRIDOXINE-5-PHOSPHATE OXIDASE"/>
    <property type="match status" value="1"/>
</dbReference>
<dbReference type="OrthoDB" id="5645701at2"/>
<evidence type="ECO:0000256" key="3">
    <source>
        <dbReference type="ARBA" id="ARBA00023002"/>
    </source>
</evidence>
<keyword evidence="2 4" id="KW-0288">FMN</keyword>
<dbReference type="EC" id="1.4.3.5" evidence="6"/>
<comment type="cofactor">
    <cofactor evidence="4">
        <name>FMN</name>
        <dbReference type="ChEBI" id="CHEBI:58210"/>
    </cofactor>
    <text evidence="4">Binds 1 FMN per subunit.</text>
</comment>
<evidence type="ECO:0000259" key="5">
    <source>
        <dbReference type="Pfam" id="PF01243"/>
    </source>
</evidence>
<dbReference type="GO" id="GO:0008615">
    <property type="term" value="P:pyridoxine biosynthetic process"/>
    <property type="evidence" value="ECO:0007669"/>
    <property type="project" value="InterPro"/>
</dbReference>
<name>A0A378KK62_9GAMM</name>
<dbReference type="InterPro" id="IPR011576">
    <property type="entry name" value="Pyridox_Oxase_N"/>
</dbReference>
<dbReference type="InterPro" id="IPR012349">
    <property type="entry name" value="Split_barrel_FMN-bd"/>
</dbReference>
<organism evidence="6 7">
    <name type="scientific">Legionella donaldsonii</name>
    <dbReference type="NCBI Taxonomy" id="45060"/>
    <lineage>
        <taxon>Bacteria</taxon>
        <taxon>Pseudomonadati</taxon>
        <taxon>Pseudomonadota</taxon>
        <taxon>Gammaproteobacteria</taxon>
        <taxon>Legionellales</taxon>
        <taxon>Legionellaceae</taxon>
        <taxon>Legionella</taxon>
    </lineage>
</organism>
<dbReference type="EMBL" id="UGOA01000002">
    <property type="protein sequence ID" value="STX83975.1"/>
    <property type="molecule type" value="Genomic_DNA"/>
</dbReference>
<keyword evidence="7" id="KW-1185">Reference proteome</keyword>
<evidence type="ECO:0000256" key="4">
    <source>
        <dbReference type="PIRSR" id="PIRSR000190-2"/>
    </source>
</evidence>
<accession>A0A378KK62</accession>
<feature type="binding site" evidence="4">
    <location>
        <position position="59"/>
    </location>
    <ligand>
        <name>FMN</name>
        <dbReference type="ChEBI" id="CHEBI:58210"/>
    </ligand>
</feature>
<evidence type="ECO:0000256" key="2">
    <source>
        <dbReference type="ARBA" id="ARBA00022643"/>
    </source>
</evidence>
<dbReference type="RefSeq" id="WP_115222860.1">
    <property type="nucleotide sequence ID" value="NZ_UGOA01000002.1"/>
</dbReference>
<feature type="domain" description="Pyridoxamine 5'-phosphate oxidase N-terminal" evidence="5">
    <location>
        <begin position="12"/>
        <end position="101"/>
    </location>
</feature>